<dbReference type="Gene3D" id="3.40.50.300">
    <property type="entry name" value="P-loop containing nucleotide triphosphate hydrolases"/>
    <property type="match status" value="2"/>
</dbReference>
<proteinExistence type="inferred from homology"/>
<keyword evidence="4" id="KW-0963">Cytoplasm</keyword>
<dbReference type="CDD" id="cd18808">
    <property type="entry name" value="SF1_C_Upf1"/>
    <property type="match status" value="1"/>
</dbReference>
<evidence type="ECO:0000256" key="8">
    <source>
        <dbReference type="ARBA" id="ARBA00022840"/>
    </source>
</evidence>
<dbReference type="InterPro" id="IPR049080">
    <property type="entry name" value="MOV-10-like_beta-barrel"/>
</dbReference>
<keyword evidence="8" id="KW-0067">ATP-binding</keyword>
<feature type="domain" description="Helicase MOV-10-like beta-barrel" evidence="14">
    <location>
        <begin position="521"/>
        <end position="595"/>
    </location>
</feature>
<evidence type="ECO:0000259" key="15">
    <source>
        <dbReference type="Pfam" id="PF21635"/>
    </source>
</evidence>
<evidence type="ECO:0000256" key="7">
    <source>
        <dbReference type="ARBA" id="ARBA00022806"/>
    </source>
</evidence>
<comment type="catalytic activity">
    <reaction evidence="10">
        <text>ATP + H2O = ADP + phosphate + H(+)</text>
        <dbReference type="Rhea" id="RHEA:13065"/>
        <dbReference type="ChEBI" id="CHEBI:15377"/>
        <dbReference type="ChEBI" id="CHEBI:15378"/>
        <dbReference type="ChEBI" id="CHEBI:30616"/>
        <dbReference type="ChEBI" id="CHEBI:43474"/>
        <dbReference type="ChEBI" id="CHEBI:456216"/>
        <dbReference type="EC" id="3.6.4.13"/>
    </reaction>
</comment>
<dbReference type="Pfam" id="PF13087">
    <property type="entry name" value="AAA_12"/>
    <property type="match status" value="1"/>
</dbReference>
<accession>A0ABP1P2T7</accession>
<evidence type="ECO:0000256" key="2">
    <source>
        <dbReference type="ARBA" id="ARBA00005601"/>
    </source>
</evidence>
<evidence type="ECO:0000256" key="9">
    <source>
        <dbReference type="ARBA" id="ARBA00023158"/>
    </source>
</evidence>
<comment type="similarity">
    <text evidence="2">Belongs to the DNA2/NAM7 helicase family. SDE3 subfamily.</text>
</comment>
<evidence type="ECO:0000256" key="1">
    <source>
        <dbReference type="ARBA" id="ARBA00004496"/>
    </source>
</evidence>
<keyword evidence="17" id="KW-1185">Reference proteome</keyword>
<reference evidence="16 17" key="1">
    <citation type="submission" date="2024-08" db="EMBL/GenBank/DDBJ databases">
        <authorList>
            <person name="Will J Nash"/>
            <person name="Angela Man"/>
            <person name="Seanna McTaggart"/>
            <person name="Kendall Baker"/>
            <person name="Tom Barker"/>
            <person name="Leah Catchpole"/>
            <person name="Alex Durrant"/>
            <person name="Karim Gharbi"/>
            <person name="Naomi Irish"/>
            <person name="Gemy Kaithakottil"/>
            <person name="Debby Ku"/>
            <person name="Aaliyah Providence"/>
            <person name="Felix Shaw"/>
            <person name="David Swarbreck"/>
            <person name="Chris Watkins"/>
            <person name="Ann M. McCartney"/>
            <person name="Giulio Formenti"/>
            <person name="Alice Mouton"/>
            <person name="Noel Vella"/>
            <person name="Bjorn M von Reumont"/>
            <person name="Adriana Vella"/>
            <person name="Wilfried Haerty"/>
        </authorList>
    </citation>
    <scope>NUCLEOTIDE SEQUENCE [LARGE SCALE GENOMIC DNA]</scope>
</reference>
<evidence type="ECO:0000256" key="4">
    <source>
        <dbReference type="ARBA" id="ARBA00022490"/>
    </source>
</evidence>
<evidence type="ECO:0000256" key="11">
    <source>
        <dbReference type="SAM" id="MobiDB-lite"/>
    </source>
</evidence>
<evidence type="ECO:0000259" key="13">
    <source>
        <dbReference type="Pfam" id="PF13087"/>
    </source>
</evidence>
<feature type="domain" description="Helicase MOV-10 helical" evidence="15">
    <location>
        <begin position="456"/>
        <end position="517"/>
    </location>
</feature>
<evidence type="ECO:0000256" key="10">
    <source>
        <dbReference type="ARBA" id="ARBA00047984"/>
    </source>
</evidence>
<evidence type="ECO:0000256" key="5">
    <source>
        <dbReference type="ARBA" id="ARBA00022741"/>
    </source>
</evidence>
<keyword evidence="6" id="KW-0378">Hydrolase</keyword>
<feature type="domain" description="DNA2/NAM7 helicase-like C-terminal" evidence="13">
    <location>
        <begin position="1017"/>
        <end position="1208"/>
    </location>
</feature>
<comment type="subcellular location">
    <subcellularLocation>
        <location evidence="1">Cytoplasm</location>
    </subcellularLocation>
</comment>
<dbReference type="InterPro" id="IPR027417">
    <property type="entry name" value="P-loop_NTPase"/>
</dbReference>
<feature type="domain" description="DNA2/NAM7 helicase helicase" evidence="12">
    <location>
        <begin position="906"/>
        <end position="982"/>
    </location>
</feature>
<evidence type="ECO:0000313" key="17">
    <source>
        <dbReference type="Proteomes" id="UP001642520"/>
    </source>
</evidence>
<keyword evidence="7" id="KW-0347">Helicase</keyword>
<feature type="compositionally biased region" description="Low complexity" evidence="11">
    <location>
        <begin position="664"/>
        <end position="687"/>
    </location>
</feature>
<dbReference type="SUPFAM" id="SSF52540">
    <property type="entry name" value="P-loop containing nucleoside triphosphate hydrolases"/>
    <property type="match status" value="1"/>
</dbReference>
<keyword evidence="9" id="KW-0943">RNA-mediated gene silencing</keyword>
<dbReference type="InterPro" id="IPR041679">
    <property type="entry name" value="DNA2/NAM7-like_C"/>
</dbReference>
<dbReference type="PANTHER" id="PTHR45418">
    <property type="entry name" value="CANCER/TESTIS ANTIGEN 55"/>
    <property type="match status" value="1"/>
</dbReference>
<dbReference type="InterPro" id="IPR047187">
    <property type="entry name" value="SF1_C_Upf1"/>
</dbReference>
<feature type="region of interest" description="Disordered" evidence="11">
    <location>
        <begin position="659"/>
        <end position="687"/>
    </location>
</feature>
<comment type="caution">
    <text evidence="16">The sequence shown here is derived from an EMBL/GenBank/DDBJ whole genome shotgun (WGS) entry which is preliminary data.</text>
</comment>
<keyword evidence="5" id="KW-0547">Nucleotide-binding</keyword>
<evidence type="ECO:0000259" key="14">
    <source>
        <dbReference type="Pfam" id="PF21634"/>
    </source>
</evidence>
<evidence type="ECO:0000259" key="12">
    <source>
        <dbReference type="Pfam" id="PF13086"/>
    </source>
</evidence>
<dbReference type="Pfam" id="PF21635">
    <property type="entry name" value="Mov-10_helical"/>
    <property type="match status" value="1"/>
</dbReference>
<dbReference type="InterPro" id="IPR041677">
    <property type="entry name" value="DNA2/NAM7_AAA_11"/>
</dbReference>
<gene>
    <name evidence="16" type="ORF">XYLVIOL_LOCUS7365</name>
</gene>
<feature type="domain" description="DNA2/NAM7 helicase helicase" evidence="12">
    <location>
        <begin position="778"/>
        <end position="889"/>
    </location>
</feature>
<sequence>MLSLVYNFIKGTMGYKPPVKSETDEINDVIACIESAYQKETENDEYSNKGGGHYKTGNVTYVTTDYIVVDDFYICDTANISRNNLNVGDRVHYLALQDNHKREHKIKIISVTDESWDNEVAKPCLNVEPQALTKCIIGKVTERRNRLLVVEPNNITVDLNKVQSEFIPVIGDWLMLESKVEINEESYNLNEEILEIRRIQPLRSKLNIRIVSSYDPIKEVGVIGKDTVFNKKICDPGYIPCVGDKVISDSIESDQGIYTWRSLTVVPVLQVSKAESKLPMLCNTLGTKENLNELVKNKCSIIISDDLNIDLNIHEEKTLEVTIQNMGDTTHILRRGCFMIKKAQSQLTLVQPASTSTVSVLNPSDSLTYVFKCTAKFIGTSEELFIFNFKGFDIGRVFHITVKPKIVQNRSYCNNDNTKFNKCHKPDWDEWNEAPYIPGIRPCKPPSFIKIRNMVFKVPKHYWDIISQCINENKSQVECEYDVGNAIPCLLNRLSFESYKERFHALLYLEEIAQAIDMQQYNIDSVIMRRCGEYLVMQVPGLAEKRPSLLVGDRAIVSFKWDSSEGKLKYEGFIHKVTNLDIFLKFNQKFHEDYNFEDCQVTFKCSQSVIQRCHNAINMAVHRLGQNFLFPTHVTEKESQLDLEEFEVTDKAIFKQSTHKRTDSVSSESSSTSTSTTCTSNKSNSTKKSSTKISVVQRLFNVQPIEHIRESPIKSDIIVKNEKYVETMREASVTKNVECIQDLKQKNSEERSVSSYSIELQPLISQVKKRKLVWFNKNLNYYQKEAVKNILKGLARPLPYVIFGPPGTGKTVTLCETILQILSVIPESRLLVATPSNSSANLISERLLDSNILKPGDMVRLIAHHCLGSDSIPSKLLPYCATAELADEKTVKQTKYNGMGPRLNCTMSVLGRHRITVGTCIALGILNNMGFPRGHFSHIVVDEAGQATEPEIMIPLNFVHFDYGQVILAGDPLQLGPVVQSRIAKNFGLNESFLTRLLRHFPYQRDPNGFETHYDPRLVTRLVFNYRSLPEILELSSSLFYDSELKAQISAKKSKEAKLLQTLACELPERKGSPPAIIFHGINGENCKDNDSPSWYNPEEATQVYLYLLKLYKCGLSPNDIGIITPYKKQVYQIRDLLMELDVELPKVSSVEGFQGQERNVIIISTVRSSMNYINEDIKHSLGFVACPRRLNVAITRARALVIILGNPSLLAQDPYWRSVLIYCINQDSYTGCSFGFPDMGDFQMEINNSFSSGKTNNSG</sequence>
<dbReference type="CDD" id="cd18078">
    <property type="entry name" value="DEXXQc_Mov10L1"/>
    <property type="match status" value="1"/>
</dbReference>
<organism evidence="16 17">
    <name type="scientific">Xylocopa violacea</name>
    <name type="common">Violet carpenter bee</name>
    <name type="synonym">Apis violacea</name>
    <dbReference type="NCBI Taxonomy" id="135666"/>
    <lineage>
        <taxon>Eukaryota</taxon>
        <taxon>Metazoa</taxon>
        <taxon>Ecdysozoa</taxon>
        <taxon>Arthropoda</taxon>
        <taxon>Hexapoda</taxon>
        <taxon>Insecta</taxon>
        <taxon>Pterygota</taxon>
        <taxon>Neoptera</taxon>
        <taxon>Endopterygota</taxon>
        <taxon>Hymenoptera</taxon>
        <taxon>Apocrita</taxon>
        <taxon>Aculeata</taxon>
        <taxon>Apoidea</taxon>
        <taxon>Anthophila</taxon>
        <taxon>Apidae</taxon>
        <taxon>Xylocopa</taxon>
        <taxon>Xylocopa</taxon>
    </lineage>
</organism>
<dbReference type="Pfam" id="PF21634">
    <property type="entry name" value="MOV-10_beta-barrel"/>
    <property type="match status" value="1"/>
</dbReference>
<evidence type="ECO:0000256" key="3">
    <source>
        <dbReference type="ARBA" id="ARBA00012552"/>
    </source>
</evidence>
<dbReference type="EMBL" id="CAXAJV020001294">
    <property type="protein sequence ID" value="CAL7945705.1"/>
    <property type="molecule type" value="Genomic_DNA"/>
</dbReference>
<dbReference type="PANTHER" id="PTHR45418:SF1">
    <property type="entry name" value="CANCER_TESTIS ANTIGEN 55"/>
    <property type="match status" value="1"/>
</dbReference>
<dbReference type="EC" id="3.6.4.13" evidence="3"/>
<dbReference type="InterPro" id="IPR049079">
    <property type="entry name" value="Mov-10_helical"/>
</dbReference>
<protein>
    <recommendedName>
        <fullName evidence="3">RNA helicase</fullName>
        <ecNumber evidence="3">3.6.4.13</ecNumber>
    </recommendedName>
</protein>
<dbReference type="Proteomes" id="UP001642520">
    <property type="component" value="Unassembled WGS sequence"/>
</dbReference>
<dbReference type="Pfam" id="PF13086">
    <property type="entry name" value="AAA_11"/>
    <property type="match status" value="2"/>
</dbReference>
<evidence type="ECO:0000313" key="16">
    <source>
        <dbReference type="EMBL" id="CAL7945705.1"/>
    </source>
</evidence>
<evidence type="ECO:0000256" key="6">
    <source>
        <dbReference type="ARBA" id="ARBA00022801"/>
    </source>
</evidence>
<name>A0ABP1P2T7_XYLVO</name>